<dbReference type="FunFam" id="3.30.200.20:FF:000078">
    <property type="entry name" value="Serine/threonine-protein kinase nrc-2"/>
    <property type="match status" value="1"/>
</dbReference>
<evidence type="ECO:0000256" key="7">
    <source>
        <dbReference type="ARBA" id="ARBA00047899"/>
    </source>
</evidence>
<comment type="catalytic activity">
    <reaction evidence="7">
        <text>L-threonyl-[protein] + ATP = O-phospho-L-threonyl-[protein] + ADP + H(+)</text>
        <dbReference type="Rhea" id="RHEA:46608"/>
        <dbReference type="Rhea" id="RHEA-COMP:11060"/>
        <dbReference type="Rhea" id="RHEA-COMP:11605"/>
        <dbReference type="ChEBI" id="CHEBI:15378"/>
        <dbReference type="ChEBI" id="CHEBI:30013"/>
        <dbReference type="ChEBI" id="CHEBI:30616"/>
        <dbReference type="ChEBI" id="CHEBI:61977"/>
        <dbReference type="ChEBI" id="CHEBI:456216"/>
        <dbReference type="EC" id="2.7.11.1"/>
    </reaction>
</comment>
<feature type="compositionally biased region" description="Polar residues" evidence="9">
    <location>
        <begin position="106"/>
        <end position="119"/>
    </location>
</feature>
<evidence type="ECO:0000256" key="8">
    <source>
        <dbReference type="ARBA" id="ARBA00048679"/>
    </source>
</evidence>
<dbReference type="STRING" id="2004952.A0A2C5Z9T7"/>
<dbReference type="Proteomes" id="UP000226431">
    <property type="component" value="Unassembled WGS sequence"/>
</dbReference>
<reference evidence="11 12" key="1">
    <citation type="submission" date="2017-06" db="EMBL/GenBank/DDBJ databases">
        <title>Ant-infecting Ophiocordyceps genomes reveal a high diversity of potential behavioral manipulation genes and a possible major role for enterotoxins.</title>
        <authorList>
            <person name="De Bekker C."/>
            <person name="Evans H.C."/>
            <person name="Brachmann A."/>
            <person name="Hughes D.P."/>
        </authorList>
    </citation>
    <scope>NUCLEOTIDE SEQUENCE [LARGE SCALE GENOMIC DNA]</scope>
    <source>
        <strain evidence="11 12">Map16</strain>
    </source>
</reference>
<dbReference type="GO" id="GO:0004674">
    <property type="term" value="F:protein serine/threonine kinase activity"/>
    <property type="evidence" value="ECO:0007669"/>
    <property type="project" value="UniProtKB-KW"/>
</dbReference>
<organism evidence="11 12">
    <name type="scientific">Ophiocordyceps camponoti-rufipedis</name>
    <dbReference type="NCBI Taxonomy" id="2004952"/>
    <lineage>
        <taxon>Eukaryota</taxon>
        <taxon>Fungi</taxon>
        <taxon>Dikarya</taxon>
        <taxon>Ascomycota</taxon>
        <taxon>Pezizomycotina</taxon>
        <taxon>Sordariomycetes</taxon>
        <taxon>Hypocreomycetidae</taxon>
        <taxon>Hypocreales</taxon>
        <taxon>Ophiocordycipitaceae</taxon>
        <taxon>Ophiocordyceps</taxon>
    </lineage>
</organism>
<dbReference type="OrthoDB" id="432483at2759"/>
<gene>
    <name evidence="11" type="ORF">CDD80_1512</name>
</gene>
<dbReference type="PROSITE" id="PS50011">
    <property type="entry name" value="PROTEIN_KINASE_DOM"/>
    <property type="match status" value="1"/>
</dbReference>
<keyword evidence="5" id="KW-0418">Kinase</keyword>
<dbReference type="SUPFAM" id="SSF56112">
    <property type="entry name" value="Protein kinase-like (PK-like)"/>
    <property type="match status" value="1"/>
</dbReference>
<comment type="caution">
    <text evidence="11">The sequence shown here is derived from an EMBL/GenBank/DDBJ whole genome shotgun (WGS) entry which is preliminary data.</text>
</comment>
<evidence type="ECO:0000256" key="2">
    <source>
        <dbReference type="ARBA" id="ARBA00022527"/>
    </source>
</evidence>
<feature type="region of interest" description="Disordered" evidence="9">
    <location>
        <begin position="1"/>
        <end position="231"/>
    </location>
</feature>
<dbReference type="Gene3D" id="3.30.200.20">
    <property type="entry name" value="Phosphorylase Kinase, domain 1"/>
    <property type="match status" value="1"/>
</dbReference>
<sequence>MPLSSKNAHGSSSSSSSAAQVSHRLRNFFRMSGSAAAADKEKDRERERERDRDREKERSASSGNAASSSTSTAAGSDAPPLPTKTSRHTKFFTNAVGRLRAHTVASEGNQVDETLSPTAHANPYFAHQGQPGLRHHNEGSVPPSPPDTPTLNVSSPDTDAAAHHDQQPQQQAAVETKEELARRLRRVASAPNAQGLFSKDDAKSDRPATAELGKDPLVEDPGAGTLGLADKKPARLAKKATLRLPGDVAGSPSSLAFRRTYSSNSIKVRNVEVGPASFEKIKLIGKGDVGKVYLVREKKSSRLYAMKVLSKKEMIKRNKIKRALAEQEILATSNHPFIVTLYHSFQSEQHLYLCMEYCSGGEFFRALQTRPGKCIAEDDARFYAAEVTAALEYLHLMGFIYRDLKPESRSSRFLLPIMMMMKLMDIDILLHQSGHIMLSDFDLSKQSDPGGKPTMIVGKNGARTDALPTIDTRSCIANFRTNSFVGTEEYIAPEVIKGSGHTSAVDWWTLGILVYEMLYGTTPFKGKNRNATFANILREDIPFPDHGGAPQISNLCKSLIRKLLIKDENRRLGARAGASDIKAHPFFRSTQWALIRHMKPPIVPHAGRGIDTVNFRNVKESESVDISGAKLKPVPRDSGLSTPGAEAEDPFVDFNSVTLHHDGDDHLHLHAQRSAGRHVSAST</sequence>
<keyword evidence="6" id="KW-0067">ATP-binding</keyword>
<accession>A0A2C5Z9T7</accession>
<dbReference type="GO" id="GO:0005524">
    <property type="term" value="F:ATP binding"/>
    <property type="evidence" value="ECO:0007669"/>
    <property type="project" value="UniProtKB-KW"/>
</dbReference>
<feature type="domain" description="Protein kinase" evidence="10">
    <location>
        <begin position="278"/>
        <end position="587"/>
    </location>
</feature>
<dbReference type="Pfam" id="PF00069">
    <property type="entry name" value="Pkinase"/>
    <property type="match status" value="1"/>
</dbReference>
<proteinExistence type="predicted"/>
<evidence type="ECO:0000256" key="9">
    <source>
        <dbReference type="SAM" id="MobiDB-lite"/>
    </source>
</evidence>
<dbReference type="EC" id="2.7.11.1" evidence="1"/>
<dbReference type="AlphaFoldDB" id="A0A2C5Z9T7"/>
<evidence type="ECO:0000259" key="10">
    <source>
        <dbReference type="PROSITE" id="PS50011"/>
    </source>
</evidence>
<feature type="compositionally biased region" description="Basic and acidic residues" evidence="9">
    <location>
        <begin position="198"/>
        <end position="217"/>
    </location>
</feature>
<feature type="compositionally biased region" description="Low complexity" evidence="9">
    <location>
        <begin position="1"/>
        <end position="22"/>
    </location>
</feature>
<feature type="compositionally biased region" description="Low complexity" evidence="9">
    <location>
        <begin position="60"/>
        <end position="76"/>
    </location>
</feature>
<keyword evidence="3" id="KW-0808">Transferase</keyword>
<protein>
    <recommendedName>
        <fullName evidence="1">non-specific serine/threonine protein kinase</fullName>
        <ecNumber evidence="1">2.7.11.1</ecNumber>
    </recommendedName>
</protein>
<feature type="region of interest" description="Disordered" evidence="9">
    <location>
        <begin position="628"/>
        <end position="648"/>
    </location>
</feature>
<keyword evidence="2" id="KW-0723">Serine/threonine-protein kinase</keyword>
<evidence type="ECO:0000313" key="12">
    <source>
        <dbReference type="Proteomes" id="UP000226431"/>
    </source>
</evidence>
<dbReference type="CDD" id="cd05574">
    <property type="entry name" value="STKc_phototropin_like"/>
    <property type="match status" value="1"/>
</dbReference>
<evidence type="ECO:0000313" key="11">
    <source>
        <dbReference type="EMBL" id="PHH76472.1"/>
    </source>
</evidence>
<comment type="catalytic activity">
    <reaction evidence="8">
        <text>L-seryl-[protein] + ATP = O-phospho-L-seryl-[protein] + ADP + H(+)</text>
        <dbReference type="Rhea" id="RHEA:17989"/>
        <dbReference type="Rhea" id="RHEA-COMP:9863"/>
        <dbReference type="Rhea" id="RHEA-COMP:11604"/>
        <dbReference type="ChEBI" id="CHEBI:15378"/>
        <dbReference type="ChEBI" id="CHEBI:29999"/>
        <dbReference type="ChEBI" id="CHEBI:30616"/>
        <dbReference type="ChEBI" id="CHEBI:83421"/>
        <dbReference type="ChEBI" id="CHEBI:456216"/>
        <dbReference type="EC" id="2.7.11.1"/>
    </reaction>
</comment>
<evidence type="ECO:0000256" key="3">
    <source>
        <dbReference type="ARBA" id="ARBA00022679"/>
    </source>
</evidence>
<evidence type="ECO:0000256" key="6">
    <source>
        <dbReference type="ARBA" id="ARBA00022840"/>
    </source>
</evidence>
<evidence type="ECO:0000256" key="1">
    <source>
        <dbReference type="ARBA" id="ARBA00012513"/>
    </source>
</evidence>
<dbReference type="FunFam" id="1.10.510.10:FF:000121">
    <property type="entry name" value="Serine/threonine-protein kinase nrc-2"/>
    <property type="match status" value="1"/>
</dbReference>
<evidence type="ECO:0000256" key="5">
    <source>
        <dbReference type="ARBA" id="ARBA00022777"/>
    </source>
</evidence>
<evidence type="ECO:0000256" key="4">
    <source>
        <dbReference type="ARBA" id="ARBA00022741"/>
    </source>
</evidence>
<name>A0A2C5Z9T7_9HYPO</name>
<keyword evidence="4" id="KW-0547">Nucleotide-binding</keyword>
<dbReference type="InterPro" id="IPR011009">
    <property type="entry name" value="Kinase-like_dom_sf"/>
</dbReference>
<dbReference type="EMBL" id="NJES01000162">
    <property type="protein sequence ID" value="PHH76472.1"/>
    <property type="molecule type" value="Genomic_DNA"/>
</dbReference>
<feature type="compositionally biased region" description="Basic and acidic residues" evidence="9">
    <location>
        <begin position="38"/>
        <end position="59"/>
    </location>
</feature>
<dbReference type="Gene3D" id="1.10.510.10">
    <property type="entry name" value="Transferase(Phosphotransferase) domain 1"/>
    <property type="match status" value="1"/>
</dbReference>
<dbReference type="InterPro" id="IPR000719">
    <property type="entry name" value="Prot_kinase_dom"/>
</dbReference>
<dbReference type="PANTHER" id="PTHR45637">
    <property type="entry name" value="FLIPPASE KINASE 1-RELATED"/>
    <property type="match status" value="1"/>
</dbReference>
<keyword evidence="12" id="KW-1185">Reference proteome</keyword>